<dbReference type="FunFam" id="3.40.50.720:FF:000084">
    <property type="entry name" value="Short-chain dehydrogenase reductase"/>
    <property type="match status" value="1"/>
</dbReference>
<dbReference type="InterPro" id="IPR036291">
    <property type="entry name" value="NAD(P)-bd_dom_sf"/>
</dbReference>
<sequence length="275" mass="28797">MSTAVALTAPHKRLEDKVAIITGGASGIGASAVHLFCENGAKVVIADIQDDLGRAIADKLGETVSYVHCDVSNEDEMMNLVDNTIETHGKLDIMYNNAGIMDQFLVSILDAQKSDLDRVLQVNLGGAFLGAKHAARVMVPQRKGCILFTASACTAIAGISSHSYAASKYGILGLMKNLAAELGQYGLRVNCVSPYGLMTGMGTAHLSEAEIAQGEVGLSEMGNLKGQILKADGVARAALYLASDEANYVSGLNLVVDGGFSVVNPTMMKAFNAIN</sequence>
<dbReference type="PANTHER" id="PTHR43180:SF37">
    <property type="entry name" value="TROPINONE REDUCTASE-LIKE 2"/>
    <property type="match status" value="1"/>
</dbReference>
<dbReference type="EMBL" id="JBBPBK010000002">
    <property type="protein sequence ID" value="KAK9289679.1"/>
    <property type="molecule type" value="Genomic_DNA"/>
</dbReference>
<dbReference type="InterPro" id="IPR020904">
    <property type="entry name" value="Sc_DH/Rdtase_CS"/>
</dbReference>
<comment type="similarity">
    <text evidence="1">Belongs to the short-chain dehydrogenases/reductases (SDR) family.</text>
</comment>
<proteinExistence type="inferred from homology"/>
<dbReference type="PRINTS" id="PR00081">
    <property type="entry name" value="GDHRDH"/>
</dbReference>
<gene>
    <name evidence="3" type="ORF">L1049_007837</name>
</gene>
<organism evidence="3 4">
    <name type="scientific">Liquidambar formosana</name>
    <name type="common">Formosan gum</name>
    <dbReference type="NCBI Taxonomy" id="63359"/>
    <lineage>
        <taxon>Eukaryota</taxon>
        <taxon>Viridiplantae</taxon>
        <taxon>Streptophyta</taxon>
        <taxon>Embryophyta</taxon>
        <taxon>Tracheophyta</taxon>
        <taxon>Spermatophyta</taxon>
        <taxon>Magnoliopsida</taxon>
        <taxon>eudicotyledons</taxon>
        <taxon>Gunneridae</taxon>
        <taxon>Pentapetalae</taxon>
        <taxon>Saxifragales</taxon>
        <taxon>Altingiaceae</taxon>
        <taxon>Liquidambar</taxon>
    </lineage>
</organism>
<reference evidence="3 4" key="1">
    <citation type="journal article" date="2024" name="Plant J.">
        <title>Genome sequences and population genomics reveal climatic adaptation and genomic divergence between two closely related sweetgum species.</title>
        <authorList>
            <person name="Xu W.Q."/>
            <person name="Ren C.Q."/>
            <person name="Zhang X.Y."/>
            <person name="Comes H.P."/>
            <person name="Liu X.H."/>
            <person name="Li Y.G."/>
            <person name="Kettle C.J."/>
            <person name="Jalonen R."/>
            <person name="Gaisberger H."/>
            <person name="Ma Y.Z."/>
            <person name="Qiu Y.X."/>
        </authorList>
    </citation>
    <scope>NUCLEOTIDE SEQUENCE [LARGE SCALE GENOMIC DNA]</scope>
    <source>
        <strain evidence="3">Hangzhou</strain>
    </source>
</reference>
<dbReference type="InterPro" id="IPR002347">
    <property type="entry name" value="SDR_fam"/>
</dbReference>
<name>A0AAP0S517_LIQFO</name>
<accession>A0AAP0S517</accession>
<evidence type="ECO:0000313" key="3">
    <source>
        <dbReference type="EMBL" id="KAK9289679.1"/>
    </source>
</evidence>
<keyword evidence="4" id="KW-1185">Reference proteome</keyword>
<comment type="caution">
    <text evidence="3">The sequence shown here is derived from an EMBL/GenBank/DDBJ whole genome shotgun (WGS) entry which is preliminary data.</text>
</comment>
<dbReference type="SUPFAM" id="SSF51735">
    <property type="entry name" value="NAD(P)-binding Rossmann-fold domains"/>
    <property type="match status" value="1"/>
</dbReference>
<evidence type="ECO:0000313" key="4">
    <source>
        <dbReference type="Proteomes" id="UP001415857"/>
    </source>
</evidence>
<dbReference type="PRINTS" id="PR00080">
    <property type="entry name" value="SDRFAMILY"/>
</dbReference>
<keyword evidence="2" id="KW-0560">Oxidoreductase</keyword>
<evidence type="ECO:0008006" key="5">
    <source>
        <dbReference type="Google" id="ProtNLM"/>
    </source>
</evidence>
<dbReference type="Pfam" id="PF13561">
    <property type="entry name" value="adh_short_C2"/>
    <property type="match status" value="1"/>
</dbReference>
<dbReference type="GO" id="GO:0016491">
    <property type="term" value="F:oxidoreductase activity"/>
    <property type="evidence" value="ECO:0007669"/>
    <property type="project" value="UniProtKB-KW"/>
</dbReference>
<dbReference type="AlphaFoldDB" id="A0AAP0S517"/>
<dbReference type="PROSITE" id="PS00061">
    <property type="entry name" value="ADH_SHORT"/>
    <property type="match status" value="1"/>
</dbReference>
<evidence type="ECO:0000256" key="2">
    <source>
        <dbReference type="ARBA" id="ARBA00023002"/>
    </source>
</evidence>
<dbReference type="PANTHER" id="PTHR43180">
    <property type="entry name" value="3-OXOACYL-(ACYL-CARRIER-PROTEIN) REDUCTASE (AFU_ORTHOLOGUE AFUA_6G11210)"/>
    <property type="match status" value="1"/>
</dbReference>
<evidence type="ECO:0000256" key="1">
    <source>
        <dbReference type="ARBA" id="ARBA00006484"/>
    </source>
</evidence>
<dbReference type="Gene3D" id="3.40.50.720">
    <property type="entry name" value="NAD(P)-binding Rossmann-like Domain"/>
    <property type="match status" value="1"/>
</dbReference>
<protein>
    <recommendedName>
        <fullName evidence="5">Tropinone reductase-like 1</fullName>
    </recommendedName>
</protein>
<dbReference type="Proteomes" id="UP001415857">
    <property type="component" value="Unassembled WGS sequence"/>
</dbReference>